<dbReference type="GO" id="GO:0005694">
    <property type="term" value="C:chromosome"/>
    <property type="evidence" value="ECO:0007669"/>
    <property type="project" value="InterPro"/>
</dbReference>
<dbReference type="GO" id="GO:0006265">
    <property type="term" value="P:DNA topological change"/>
    <property type="evidence" value="ECO:0007669"/>
    <property type="project" value="InterPro"/>
</dbReference>
<dbReference type="Pfam" id="PF01396">
    <property type="entry name" value="Zn_ribbon_Top1"/>
    <property type="match status" value="1"/>
</dbReference>
<dbReference type="PANTHER" id="PTHR30015">
    <property type="entry name" value="MRR RESTRICTION SYSTEM PROTEIN"/>
    <property type="match status" value="1"/>
</dbReference>
<evidence type="ECO:0000259" key="2">
    <source>
        <dbReference type="Pfam" id="PF01396"/>
    </source>
</evidence>
<dbReference type="EMBL" id="RKRF01000007">
    <property type="protein sequence ID" value="RPF55272.1"/>
    <property type="molecule type" value="Genomic_DNA"/>
</dbReference>
<keyword evidence="5" id="KW-1185">Reference proteome</keyword>
<gene>
    <name evidence="4" type="ORF">EDC24_0143</name>
</gene>
<comment type="caution">
    <text evidence="4">The sequence shown here is derived from an EMBL/GenBank/DDBJ whole genome shotgun (WGS) entry which is preliminary data.</text>
</comment>
<dbReference type="Proteomes" id="UP000276443">
    <property type="component" value="Unassembled WGS sequence"/>
</dbReference>
<dbReference type="GO" id="GO:0003677">
    <property type="term" value="F:DNA binding"/>
    <property type="evidence" value="ECO:0007669"/>
    <property type="project" value="InterPro"/>
</dbReference>
<dbReference type="Pfam" id="PF04471">
    <property type="entry name" value="Mrr_cat"/>
    <property type="match status" value="1"/>
</dbReference>
<dbReference type="InterPro" id="IPR052906">
    <property type="entry name" value="Type_IV_Methyl-Rstrct_Enzyme"/>
</dbReference>
<dbReference type="GO" id="GO:0009307">
    <property type="term" value="P:DNA restriction-modification system"/>
    <property type="evidence" value="ECO:0007669"/>
    <property type="project" value="InterPro"/>
</dbReference>
<organism evidence="4 5">
    <name type="scientific">Aquisalibacillus elongatus</name>
    <dbReference type="NCBI Taxonomy" id="485577"/>
    <lineage>
        <taxon>Bacteria</taxon>
        <taxon>Bacillati</taxon>
        <taxon>Bacillota</taxon>
        <taxon>Bacilli</taxon>
        <taxon>Bacillales</taxon>
        <taxon>Bacillaceae</taxon>
        <taxon>Aquisalibacillus</taxon>
    </lineage>
</organism>
<proteinExistence type="predicted"/>
<evidence type="ECO:0000259" key="3">
    <source>
        <dbReference type="Pfam" id="PF04471"/>
    </source>
</evidence>
<evidence type="ECO:0000313" key="4">
    <source>
        <dbReference type="EMBL" id="RPF55272.1"/>
    </source>
</evidence>
<sequence length="241" mass="27514">MASRKSAAKREQEFKSALKMLLSVGLFAIVFFMTSDFLLAFIFGLIGLVATMGFLEFRKINYNKKIKSSKISDIDKMSGVQFEYFLKLLFKHQGYKVSETNTTGDYGADLILTKEQQKIIVQAKRYKSRVGIKAVQETVSAIPYYNGTEGWVVTNNEFTDAAINLAKTNNVRLIERKELMEMILRLNEEQPDQLVNQTQQEDLKEKCKRCGSELVLRNSKRGQFYGCSNFPKCRYTQGVSG</sequence>
<dbReference type="SUPFAM" id="SSF52980">
    <property type="entry name" value="Restriction endonuclease-like"/>
    <property type="match status" value="1"/>
</dbReference>
<dbReference type="Gene3D" id="3.30.65.10">
    <property type="entry name" value="Bacterial Topoisomerase I, domain 1"/>
    <property type="match status" value="1"/>
</dbReference>
<keyword evidence="1" id="KW-1133">Transmembrane helix</keyword>
<keyword evidence="1" id="KW-0812">Transmembrane</keyword>
<dbReference type="SUPFAM" id="SSF57783">
    <property type="entry name" value="Zinc beta-ribbon"/>
    <property type="match status" value="1"/>
</dbReference>
<dbReference type="GO" id="GO:0015666">
    <property type="term" value="F:restriction endodeoxyribonuclease activity"/>
    <property type="evidence" value="ECO:0007669"/>
    <property type="project" value="TreeGrafter"/>
</dbReference>
<accession>A0A3N5C731</accession>
<dbReference type="Gene3D" id="3.40.1350.10">
    <property type="match status" value="1"/>
</dbReference>
<dbReference type="InterPro" id="IPR011335">
    <property type="entry name" value="Restrct_endonuc-II-like"/>
</dbReference>
<keyword evidence="1" id="KW-0472">Membrane</keyword>
<feature type="transmembrane region" description="Helical" evidence="1">
    <location>
        <begin position="16"/>
        <end position="33"/>
    </location>
</feature>
<dbReference type="InterPro" id="IPR007560">
    <property type="entry name" value="Restrct_endonuc_IV_Mrr"/>
</dbReference>
<evidence type="ECO:0000256" key="1">
    <source>
        <dbReference type="SAM" id="Phobius"/>
    </source>
</evidence>
<dbReference type="InterPro" id="IPR011856">
    <property type="entry name" value="tRNA_endonuc-like_dom_sf"/>
</dbReference>
<evidence type="ECO:0000313" key="5">
    <source>
        <dbReference type="Proteomes" id="UP000276443"/>
    </source>
</evidence>
<feature type="domain" description="Restriction endonuclease type IV Mrr" evidence="3">
    <location>
        <begin position="74"/>
        <end position="183"/>
    </location>
</feature>
<dbReference type="PANTHER" id="PTHR30015:SF6">
    <property type="entry name" value="SLL1429 PROTEIN"/>
    <property type="match status" value="1"/>
</dbReference>
<dbReference type="AlphaFoldDB" id="A0A3N5C731"/>
<dbReference type="GO" id="GO:0003916">
    <property type="term" value="F:DNA topoisomerase activity"/>
    <property type="evidence" value="ECO:0007669"/>
    <property type="project" value="InterPro"/>
</dbReference>
<dbReference type="InterPro" id="IPR013498">
    <property type="entry name" value="Topo_IA_Znf"/>
</dbReference>
<dbReference type="RefSeq" id="WP_245997931.1">
    <property type="nucleotide sequence ID" value="NZ_RKRF01000007.1"/>
</dbReference>
<name>A0A3N5C731_9BACI</name>
<reference evidence="4 5" key="1">
    <citation type="submission" date="2018-11" db="EMBL/GenBank/DDBJ databases">
        <title>Genomic Encyclopedia of Type Strains, Phase IV (KMG-IV): sequencing the most valuable type-strain genomes for metagenomic binning, comparative biology and taxonomic classification.</title>
        <authorList>
            <person name="Goeker M."/>
        </authorList>
    </citation>
    <scope>NUCLEOTIDE SEQUENCE [LARGE SCALE GENOMIC DNA]</scope>
    <source>
        <strain evidence="4 5">DSM 18090</strain>
    </source>
</reference>
<feature type="domain" description="DNA topoisomerase type IA zn finger" evidence="2">
    <location>
        <begin position="205"/>
        <end position="237"/>
    </location>
</feature>
<protein>
    <submittedName>
        <fullName evidence="4">Restriction system protein</fullName>
    </submittedName>
</protein>